<evidence type="ECO:0000256" key="5">
    <source>
        <dbReference type="ARBA" id="ARBA00023242"/>
    </source>
</evidence>
<evidence type="ECO:0000256" key="2">
    <source>
        <dbReference type="ARBA" id="ARBA00005330"/>
    </source>
</evidence>
<keyword evidence="5" id="KW-0539">Nucleus</keyword>
<dbReference type="InterPro" id="IPR019340">
    <property type="entry name" value="Histone_AcTrfase_su3"/>
</dbReference>
<evidence type="ECO:0000256" key="4">
    <source>
        <dbReference type="ARBA" id="ARBA00023163"/>
    </source>
</evidence>
<dbReference type="EMBL" id="MU154577">
    <property type="protein sequence ID" value="KAF9494074.1"/>
    <property type="molecule type" value="Genomic_DNA"/>
</dbReference>
<feature type="region of interest" description="Disordered" evidence="6">
    <location>
        <begin position="581"/>
        <end position="619"/>
    </location>
</feature>
<dbReference type="GO" id="GO:0003713">
    <property type="term" value="F:transcription coactivator activity"/>
    <property type="evidence" value="ECO:0007669"/>
    <property type="project" value="TreeGrafter"/>
</dbReference>
<evidence type="ECO:0000313" key="8">
    <source>
        <dbReference type="Proteomes" id="UP000807025"/>
    </source>
</evidence>
<feature type="region of interest" description="Disordered" evidence="6">
    <location>
        <begin position="467"/>
        <end position="503"/>
    </location>
</feature>
<dbReference type="AlphaFoldDB" id="A0A9P5ZU92"/>
<reference evidence="7" key="1">
    <citation type="submission" date="2020-11" db="EMBL/GenBank/DDBJ databases">
        <authorList>
            <consortium name="DOE Joint Genome Institute"/>
            <person name="Ahrendt S."/>
            <person name="Riley R."/>
            <person name="Andreopoulos W."/>
            <person name="Labutti K."/>
            <person name="Pangilinan J."/>
            <person name="Ruiz-Duenas F.J."/>
            <person name="Barrasa J.M."/>
            <person name="Sanchez-Garcia M."/>
            <person name="Camarero S."/>
            <person name="Miyauchi S."/>
            <person name="Serrano A."/>
            <person name="Linde D."/>
            <person name="Babiker R."/>
            <person name="Drula E."/>
            <person name="Ayuso-Fernandez I."/>
            <person name="Pacheco R."/>
            <person name="Padilla G."/>
            <person name="Ferreira P."/>
            <person name="Barriuso J."/>
            <person name="Kellner H."/>
            <person name="Castanera R."/>
            <person name="Alfaro M."/>
            <person name="Ramirez L."/>
            <person name="Pisabarro A.G."/>
            <person name="Kuo A."/>
            <person name="Tritt A."/>
            <person name="Lipzen A."/>
            <person name="He G."/>
            <person name="Yan M."/>
            <person name="Ng V."/>
            <person name="Cullen D."/>
            <person name="Martin F."/>
            <person name="Rosso M.-N."/>
            <person name="Henrissat B."/>
            <person name="Hibbett D."/>
            <person name="Martinez A.T."/>
            <person name="Grigoriev I.V."/>
        </authorList>
    </citation>
    <scope>NUCLEOTIDE SEQUENCE</scope>
    <source>
        <strain evidence="7">ATCC 90797</strain>
    </source>
</reference>
<dbReference type="Proteomes" id="UP000807025">
    <property type="component" value="Unassembled WGS sequence"/>
</dbReference>
<keyword evidence="8" id="KW-1185">Reference proteome</keyword>
<evidence type="ECO:0000313" key="7">
    <source>
        <dbReference type="EMBL" id="KAF9494074.1"/>
    </source>
</evidence>
<evidence type="ECO:0000256" key="3">
    <source>
        <dbReference type="ARBA" id="ARBA00023015"/>
    </source>
</evidence>
<feature type="compositionally biased region" description="Pro residues" evidence="6">
    <location>
        <begin position="207"/>
        <end position="216"/>
    </location>
</feature>
<dbReference type="GO" id="GO:0006357">
    <property type="term" value="P:regulation of transcription by RNA polymerase II"/>
    <property type="evidence" value="ECO:0007669"/>
    <property type="project" value="TreeGrafter"/>
</dbReference>
<feature type="compositionally biased region" description="Polar residues" evidence="6">
    <location>
        <begin position="110"/>
        <end position="127"/>
    </location>
</feature>
<comment type="caution">
    <text evidence="7">The sequence shown here is derived from an EMBL/GenBank/DDBJ whole genome shotgun (WGS) entry which is preliminary data.</text>
</comment>
<feature type="compositionally biased region" description="Basic and acidic residues" evidence="6">
    <location>
        <begin position="128"/>
        <end position="139"/>
    </location>
</feature>
<keyword evidence="4" id="KW-0804">Transcription</keyword>
<sequence>MSSKLRSFSPPPPLRSSLVKNPPDAVPPTDELQLLHTELMLLKQKTMDRAKKAGEDLKALEESFRRMKEREKGKAKAIDRVKRERDYTPLLEADDSRLSNPVHSLPYKPRNTSIPLGSIPPSSTRSSLDPRRSLADDARKKKKKRKRDIDDSDIEMDPPRPRKATPPVTHIHPPKALKTTPSASHPPSKPQPGPDFTIPPQRSLLPTRPPLPPTPAAGPSKPTEVMEDFSKLKQPAQTVVATFYTSIEPWIRPIKEEDVGFLEHTGDEVEPFIMPKLGRHYTELWEEEDMGILAMPSDADPSIFAPPDPKFEPSQLGETDVLNEEKGHGPLTERVIAALLPAPDLTWKGVKAAEDAMEGRPGGSGAAAARREKMNVTDLEARIRDTMRSNGLLDGTPDYSEKVDDPISTALRQAQRELRVVLATNKKRRERLVAIARDRLAYQEYVELRDSIDKNINTLFSKLQKKDGPKLGRKKKGKASEAAAPTPVPQKTNGNGGKPLGGISALPPCPAAFGLGPDDENRLVLPEQLKQLVETRRQWVDQVGAVFEEKEREEPGRIWGVPKESVFRGIEDEVEALLLGGYGNGNKPDSPVERRQWTSSTGTSGHGKGKTRADAMDVG</sequence>
<feature type="compositionally biased region" description="Basic and acidic residues" evidence="6">
    <location>
        <begin position="67"/>
        <end position="87"/>
    </location>
</feature>
<organism evidence="7 8">
    <name type="scientific">Pleurotus eryngii</name>
    <name type="common">Boletus of the steppes</name>
    <dbReference type="NCBI Taxonomy" id="5323"/>
    <lineage>
        <taxon>Eukaryota</taxon>
        <taxon>Fungi</taxon>
        <taxon>Dikarya</taxon>
        <taxon>Basidiomycota</taxon>
        <taxon>Agaricomycotina</taxon>
        <taxon>Agaricomycetes</taxon>
        <taxon>Agaricomycetidae</taxon>
        <taxon>Agaricales</taxon>
        <taxon>Pleurotineae</taxon>
        <taxon>Pleurotaceae</taxon>
        <taxon>Pleurotus</taxon>
    </lineage>
</organism>
<comment type="subcellular location">
    <subcellularLocation>
        <location evidence="1">Nucleus</location>
    </subcellularLocation>
</comment>
<proteinExistence type="inferred from homology"/>
<dbReference type="PANTHER" id="PTHR13556">
    <property type="entry name" value="TRANSCRIPTIONAL ADAPTER 3-RELATED"/>
    <property type="match status" value="1"/>
</dbReference>
<accession>A0A9P5ZU92</accession>
<evidence type="ECO:0000256" key="6">
    <source>
        <dbReference type="SAM" id="MobiDB-lite"/>
    </source>
</evidence>
<dbReference type="GO" id="GO:0005634">
    <property type="term" value="C:nucleus"/>
    <property type="evidence" value="ECO:0007669"/>
    <property type="project" value="UniProtKB-SubCell"/>
</dbReference>
<gene>
    <name evidence="7" type="ORF">BDN71DRAFT_1449398</name>
</gene>
<dbReference type="Pfam" id="PF10198">
    <property type="entry name" value="Ada3"/>
    <property type="match status" value="1"/>
</dbReference>
<name>A0A9P5ZU92_PLEER</name>
<dbReference type="PANTHER" id="PTHR13556:SF2">
    <property type="entry name" value="TRANSCRIPTIONAL ADAPTER 3"/>
    <property type="match status" value="1"/>
</dbReference>
<dbReference type="GO" id="GO:0000124">
    <property type="term" value="C:SAGA complex"/>
    <property type="evidence" value="ECO:0007669"/>
    <property type="project" value="TreeGrafter"/>
</dbReference>
<protein>
    <submittedName>
        <fullName evidence="7">Uncharacterized protein</fullName>
    </submittedName>
</protein>
<feature type="region of interest" description="Disordered" evidence="6">
    <location>
        <begin position="67"/>
        <end position="225"/>
    </location>
</feature>
<evidence type="ECO:0000256" key="1">
    <source>
        <dbReference type="ARBA" id="ARBA00004123"/>
    </source>
</evidence>
<keyword evidence="3" id="KW-0805">Transcription regulation</keyword>
<feature type="region of interest" description="Disordered" evidence="6">
    <location>
        <begin position="1"/>
        <end position="29"/>
    </location>
</feature>
<dbReference type="OrthoDB" id="1232at2759"/>
<comment type="similarity">
    <text evidence="2">Belongs to the NGG1 family.</text>
</comment>